<evidence type="ECO:0000313" key="5">
    <source>
        <dbReference type="EMBL" id="CAD0152786.1"/>
    </source>
</evidence>
<evidence type="ECO:0000256" key="3">
    <source>
        <dbReference type="ARBA" id="ARBA00022989"/>
    </source>
</evidence>
<sequence length="53" mass="6194">MIGLFTIGRHSFLFVNQTITLKFALDYTIRFSLALRKRIFVKTHVLDLLTIIP</sequence>
<proteinExistence type="predicted"/>
<evidence type="ECO:0000256" key="2">
    <source>
        <dbReference type="ARBA" id="ARBA00022692"/>
    </source>
</evidence>
<dbReference type="EMBL" id="LR822027">
    <property type="protein sequence ID" value="CAD0152786.1"/>
    <property type="molecule type" value="Genomic_DNA"/>
</dbReference>
<protein>
    <submittedName>
        <fullName evidence="5">Uncharacterized protein</fullName>
    </submittedName>
</protein>
<keyword evidence="3" id="KW-1133">Transmembrane helix</keyword>
<dbReference type="Proteomes" id="UP000509791">
    <property type="component" value="Chromosome"/>
</dbReference>
<comment type="subcellular location">
    <subcellularLocation>
        <location evidence="1">Membrane</location>
        <topology evidence="1">Multi-pass membrane protein</topology>
    </subcellularLocation>
</comment>
<keyword evidence="2" id="KW-0812">Transmembrane</keyword>
<dbReference type="AlphaFoldDB" id="A0A7U7H2L8"/>
<accession>A0A7U7H2L8</accession>
<gene>
    <name evidence="5" type="ORF">STHERMO_1505</name>
</gene>
<name>A0A7U7H2L8_STRTR</name>
<keyword evidence="4" id="KW-0472">Membrane</keyword>
<evidence type="ECO:0000313" key="6">
    <source>
        <dbReference type="Proteomes" id="UP000509791"/>
    </source>
</evidence>
<dbReference type="InterPro" id="IPR027359">
    <property type="entry name" value="Volt_channel_dom_sf"/>
</dbReference>
<dbReference type="GO" id="GO:0016020">
    <property type="term" value="C:membrane"/>
    <property type="evidence" value="ECO:0007669"/>
    <property type="project" value="UniProtKB-SubCell"/>
</dbReference>
<reference evidence="5 6" key="1">
    <citation type="submission" date="2020-06" db="EMBL/GenBank/DDBJ databases">
        <authorList>
            <person name="Chuat V."/>
        </authorList>
    </citation>
    <scope>NUCLEOTIDE SEQUENCE [LARGE SCALE GENOMIC DNA]</scope>
    <source>
        <strain evidence="5">STH_CIRM_998</strain>
    </source>
</reference>
<dbReference type="Gene3D" id="1.20.120.350">
    <property type="entry name" value="Voltage-gated potassium channels. Chain C"/>
    <property type="match status" value="1"/>
</dbReference>
<evidence type="ECO:0000256" key="1">
    <source>
        <dbReference type="ARBA" id="ARBA00004141"/>
    </source>
</evidence>
<organism evidence="5 6">
    <name type="scientific">Streptococcus thermophilus</name>
    <dbReference type="NCBI Taxonomy" id="1308"/>
    <lineage>
        <taxon>Bacteria</taxon>
        <taxon>Bacillati</taxon>
        <taxon>Bacillota</taxon>
        <taxon>Bacilli</taxon>
        <taxon>Lactobacillales</taxon>
        <taxon>Streptococcaceae</taxon>
        <taxon>Streptococcus</taxon>
    </lineage>
</organism>
<evidence type="ECO:0000256" key="4">
    <source>
        <dbReference type="ARBA" id="ARBA00023136"/>
    </source>
</evidence>